<evidence type="ECO:0000256" key="5">
    <source>
        <dbReference type="ARBA" id="ARBA00023125"/>
    </source>
</evidence>
<dbReference type="GO" id="GO:0008270">
    <property type="term" value="F:zinc ion binding"/>
    <property type="evidence" value="ECO:0007669"/>
    <property type="project" value="InterPro"/>
</dbReference>
<dbReference type="GO" id="GO:0009893">
    <property type="term" value="P:positive regulation of metabolic process"/>
    <property type="evidence" value="ECO:0007669"/>
    <property type="project" value="UniProtKB-ARBA"/>
</dbReference>
<dbReference type="GO" id="GO:0031177">
    <property type="term" value="F:phosphopantetheine binding"/>
    <property type="evidence" value="ECO:0007669"/>
    <property type="project" value="InterPro"/>
</dbReference>
<keyword evidence="1" id="KW-0596">Phosphopantetheine</keyword>
<dbReference type="InterPro" id="IPR013968">
    <property type="entry name" value="PKS_KR"/>
</dbReference>
<dbReference type="AlphaFoldDB" id="A0A319CRB9"/>
<dbReference type="OrthoDB" id="5344325at2759"/>
<dbReference type="InterPro" id="IPR020843">
    <property type="entry name" value="ER"/>
</dbReference>
<sequence length="1263" mass="138230">MKSGSQKRQVSSCIPCYTKKQKCNREYPCFHCTRRRRPDECTYHHQPPRGDQTPALSDAGHSEGLLPAKRRCSSELLDCLPAVPSIPPAAISLVWEGCPPVTSSLIAQLGYFEESNRNTLAVIRHLGLNPGSREDTSVEPLIPSDATEEMKHLLKQMPERRILNTLVQYFVAEVEWIDRLIYPAMFLAQYQEWWTTKDHLTTVADLDLAVLILRISSYASQFLPAPSYTLDCIHGALLPDIRASCDGVATQLTTLARRLDAGGSLSRVQPLCFHGLTCQSENRMVCFWGKLSEAVRVAQWIGLGHDSRQDHAGELTKEMRRRTFCNLYIWDNQLAQHLDRSPFLSAPSTTPTTPNHPEGFTSRLLQARLADFWRRTTTVPYSMLQAEEQYDQFCLEFLSHLPPAFALPSPSKTWDKRLPKLPHQRLLVHIAIFESLCSHFRPLLLLLLLLPDKDTAFLPAYKALLLATQRKALAVAAVQVLKAVHTLHALLGASHTRFAALIIPSSIVVVLTSCGLARARNPDGAVMTGLLRVLGLENPSTQFVSIDLDADDFAVADSEVSDLVQCIVDQEAAPQQPPEDEAEGDFPTTTSGDREFVWQDGCLWVSRLVPDDDPLLSTSALEPQPLDSQGPVKAAFEMPGVASSLYFTPYRELWQPLPPDHIDVQVAAVGLSTQDLDVWAGRVDSNHLSYEYSGVVTATGAQVTEVQVGDRVYGLGPGQFGTHTRVPAALACPATPSDDLVAMASLPQAYALAVYAFEHLALLRPGHTVLIHGPVDGLSLAAITLARSKGAAVSVVADSEHGELALRTLVNEAGPHGILTTAPHTGQFDVIWSLRPQTLDALTPLVAPLGHLVVVDSRPGSLHPHHAHVSYLDPHALFAHAPALTRELLQTPCTVPDISGLPSALRDLPSTPSKHLVTFTQPDHLIRMSPPTPTLHFDPSARYIITGGLGGLGRAIVRWMASRGARHLTILSRRAAAAETTLTRLRSQGITIEALTCDITNQPHLHALLTTLSTSGPPIRGLIHAAVSYLDLTFTKLTPSRWQDSLSAKPRPRPLPLDFFVMTTSLLSVYALATQSAYTAANNFQDAFARYRHALGLAASAVSFSLIRDASSVDNDPATIDTFARNRTLTLSEDRFLERFEAAFLPPTQHPHPLDPLSSANLLTCRRRKSSARSNTARLRRDWDTAIAAAKADPQQRPAAITFVTRAIVAAVAEMLFIEPAQIDPERSVADHGVDSLIAAELRNWFVLALGVRISSLGNGDIG</sequence>
<dbReference type="SUPFAM" id="SSF47336">
    <property type="entry name" value="ACP-like"/>
    <property type="match status" value="1"/>
</dbReference>
<dbReference type="SUPFAM" id="SSF57701">
    <property type="entry name" value="Zn2/Cys6 DNA-binding domain"/>
    <property type="match status" value="1"/>
</dbReference>
<keyword evidence="9" id="KW-0808">Transferase</keyword>
<keyword evidence="14" id="KW-1185">Reference proteome</keyword>
<dbReference type="CDD" id="cd05195">
    <property type="entry name" value="enoyl_red"/>
    <property type="match status" value="1"/>
</dbReference>
<accession>A0A319CRB9</accession>
<dbReference type="Gene3D" id="1.10.1200.10">
    <property type="entry name" value="ACP-like"/>
    <property type="match status" value="1"/>
</dbReference>
<feature type="region of interest" description="Disordered" evidence="10">
    <location>
        <begin position="571"/>
        <end position="591"/>
    </location>
</feature>
<name>A0A319CRB9_9EURO</name>
<dbReference type="InterPro" id="IPR020806">
    <property type="entry name" value="PKS_PP-bd"/>
</dbReference>
<dbReference type="EMBL" id="KZ826168">
    <property type="protein sequence ID" value="PYH87794.1"/>
    <property type="molecule type" value="Genomic_DNA"/>
</dbReference>
<dbReference type="GO" id="GO:0006351">
    <property type="term" value="P:DNA-templated transcription"/>
    <property type="evidence" value="ECO:0007669"/>
    <property type="project" value="InterPro"/>
</dbReference>
<dbReference type="InterPro" id="IPR057326">
    <property type="entry name" value="KR_dom"/>
</dbReference>
<evidence type="ECO:0000259" key="12">
    <source>
        <dbReference type="PROSITE" id="PS50075"/>
    </source>
</evidence>
<evidence type="ECO:0000259" key="11">
    <source>
        <dbReference type="PROSITE" id="PS50048"/>
    </source>
</evidence>
<dbReference type="Proteomes" id="UP000247810">
    <property type="component" value="Unassembled WGS sequence"/>
</dbReference>
<evidence type="ECO:0000313" key="13">
    <source>
        <dbReference type="EMBL" id="PYH87794.1"/>
    </source>
</evidence>
<dbReference type="Gene3D" id="3.90.180.10">
    <property type="entry name" value="Medium-chain alcohol dehydrogenases, catalytic domain"/>
    <property type="match status" value="1"/>
</dbReference>
<dbReference type="GO" id="GO:0044550">
    <property type="term" value="P:secondary metabolite biosynthetic process"/>
    <property type="evidence" value="ECO:0007669"/>
    <property type="project" value="TreeGrafter"/>
</dbReference>
<evidence type="ECO:0000256" key="4">
    <source>
        <dbReference type="ARBA" id="ARBA00023015"/>
    </source>
</evidence>
<dbReference type="InterPro" id="IPR007219">
    <property type="entry name" value="XnlR_reg_dom"/>
</dbReference>
<dbReference type="PANTHER" id="PTHR43775">
    <property type="entry name" value="FATTY ACID SYNTHASE"/>
    <property type="match status" value="1"/>
</dbReference>
<dbReference type="GO" id="GO:0016491">
    <property type="term" value="F:oxidoreductase activity"/>
    <property type="evidence" value="ECO:0007669"/>
    <property type="project" value="InterPro"/>
</dbReference>
<protein>
    <submittedName>
        <fullName evidence="13">KR-domain-containing protein</fullName>
    </submittedName>
</protein>
<dbReference type="SUPFAM" id="SSF50129">
    <property type="entry name" value="GroES-like"/>
    <property type="match status" value="1"/>
</dbReference>
<evidence type="ECO:0000256" key="1">
    <source>
        <dbReference type="ARBA" id="ARBA00022450"/>
    </source>
</evidence>
<dbReference type="SMART" id="SM00906">
    <property type="entry name" value="Fungal_trans"/>
    <property type="match status" value="1"/>
</dbReference>
<dbReference type="InterPro" id="IPR050091">
    <property type="entry name" value="PKS_NRPS_Biosynth_Enz"/>
</dbReference>
<keyword evidence="8" id="KW-0511">Multifunctional enzyme</keyword>
<dbReference type="Pfam" id="PF08659">
    <property type="entry name" value="KR"/>
    <property type="match status" value="1"/>
</dbReference>
<dbReference type="InterPro" id="IPR001138">
    <property type="entry name" value="Zn2Cys6_DnaBD"/>
</dbReference>
<feature type="domain" description="Carrier" evidence="12">
    <location>
        <begin position="1199"/>
        <end position="1263"/>
    </location>
</feature>
<dbReference type="STRING" id="1448320.A0A319CRB9"/>
<evidence type="ECO:0000256" key="2">
    <source>
        <dbReference type="ARBA" id="ARBA00022553"/>
    </source>
</evidence>
<evidence type="ECO:0000256" key="7">
    <source>
        <dbReference type="ARBA" id="ARBA00023242"/>
    </source>
</evidence>
<dbReference type="SMART" id="SM00066">
    <property type="entry name" value="GAL4"/>
    <property type="match status" value="1"/>
</dbReference>
<organism evidence="13 14">
    <name type="scientific">Aspergillus ellipticus CBS 707.79</name>
    <dbReference type="NCBI Taxonomy" id="1448320"/>
    <lineage>
        <taxon>Eukaryota</taxon>
        <taxon>Fungi</taxon>
        <taxon>Dikarya</taxon>
        <taxon>Ascomycota</taxon>
        <taxon>Pezizomycotina</taxon>
        <taxon>Eurotiomycetes</taxon>
        <taxon>Eurotiomycetidae</taxon>
        <taxon>Eurotiales</taxon>
        <taxon>Aspergillaceae</taxon>
        <taxon>Aspergillus</taxon>
        <taxon>Aspergillus subgen. Circumdati</taxon>
    </lineage>
</organism>
<dbReference type="GO" id="GO:0004312">
    <property type="term" value="F:fatty acid synthase activity"/>
    <property type="evidence" value="ECO:0007669"/>
    <property type="project" value="TreeGrafter"/>
</dbReference>
<keyword evidence="4" id="KW-0805">Transcription regulation</keyword>
<proteinExistence type="predicted"/>
<dbReference type="GO" id="GO:0006633">
    <property type="term" value="P:fatty acid biosynthetic process"/>
    <property type="evidence" value="ECO:0007669"/>
    <property type="project" value="TreeGrafter"/>
</dbReference>
<dbReference type="InterPro" id="IPR036291">
    <property type="entry name" value="NAD(P)-bd_dom_sf"/>
</dbReference>
<dbReference type="Pfam" id="PF00550">
    <property type="entry name" value="PP-binding"/>
    <property type="match status" value="1"/>
</dbReference>
<dbReference type="GO" id="GO:0032259">
    <property type="term" value="P:methylation"/>
    <property type="evidence" value="ECO:0007669"/>
    <property type="project" value="UniProtKB-KW"/>
</dbReference>
<dbReference type="PROSITE" id="PS50075">
    <property type="entry name" value="CARRIER"/>
    <property type="match status" value="1"/>
</dbReference>
<dbReference type="CDD" id="cd12148">
    <property type="entry name" value="fungal_TF_MHR"/>
    <property type="match status" value="1"/>
</dbReference>
<dbReference type="InterPro" id="IPR011032">
    <property type="entry name" value="GroES-like_sf"/>
</dbReference>
<dbReference type="SUPFAM" id="SSF51735">
    <property type="entry name" value="NAD(P)-binding Rossmann-fold domains"/>
    <property type="match status" value="2"/>
</dbReference>
<keyword evidence="3" id="KW-0479">Metal-binding</keyword>
<dbReference type="InterPro" id="IPR009081">
    <property type="entry name" value="PP-bd_ACP"/>
</dbReference>
<evidence type="ECO:0000256" key="3">
    <source>
        <dbReference type="ARBA" id="ARBA00022723"/>
    </source>
</evidence>
<feature type="domain" description="Zn(2)-C6 fungal-type" evidence="11">
    <location>
        <begin position="12"/>
        <end position="43"/>
    </location>
</feature>
<keyword evidence="6" id="KW-0804">Transcription</keyword>
<dbReference type="Gene3D" id="4.10.240.10">
    <property type="entry name" value="Zn(2)-C6 fungal-type DNA-binding domain"/>
    <property type="match status" value="1"/>
</dbReference>
<keyword evidence="7" id="KW-0539">Nucleus</keyword>
<dbReference type="Gene3D" id="3.40.50.720">
    <property type="entry name" value="NAD(P)-binding Rossmann-like Domain"/>
    <property type="match status" value="3"/>
</dbReference>
<dbReference type="GO" id="GO:0000981">
    <property type="term" value="F:DNA-binding transcription factor activity, RNA polymerase II-specific"/>
    <property type="evidence" value="ECO:0007669"/>
    <property type="project" value="InterPro"/>
</dbReference>
<keyword evidence="9" id="KW-0012">Acyltransferase</keyword>
<dbReference type="PROSITE" id="PS50048">
    <property type="entry name" value="ZN2_CY6_FUNGAL_2"/>
    <property type="match status" value="1"/>
</dbReference>
<dbReference type="PANTHER" id="PTHR43775:SF50">
    <property type="entry name" value="HIGHLY REDUCING POLYKETIDE SYNTHASE SRDA"/>
    <property type="match status" value="1"/>
</dbReference>
<evidence type="ECO:0000256" key="10">
    <source>
        <dbReference type="SAM" id="MobiDB-lite"/>
    </source>
</evidence>
<keyword evidence="5" id="KW-0238">DNA-binding</keyword>
<evidence type="ECO:0000256" key="6">
    <source>
        <dbReference type="ARBA" id="ARBA00023163"/>
    </source>
</evidence>
<evidence type="ECO:0000256" key="9">
    <source>
        <dbReference type="ARBA" id="ARBA00023315"/>
    </source>
</evidence>
<dbReference type="VEuPathDB" id="FungiDB:BO71DRAFT_436373"/>
<evidence type="ECO:0000256" key="8">
    <source>
        <dbReference type="ARBA" id="ARBA00023268"/>
    </source>
</evidence>
<dbReference type="Pfam" id="PF08240">
    <property type="entry name" value="ADH_N"/>
    <property type="match status" value="1"/>
</dbReference>
<dbReference type="GO" id="GO:0003677">
    <property type="term" value="F:DNA binding"/>
    <property type="evidence" value="ECO:0007669"/>
    <property type="project" value="UniProtKB-KW"/>
</dbReference>
<evidence type="ECO:0000313" key="14">
    <source>
        <dbReference type="Proteomes" id="UP000247810"/>
    </source>
</evidence>
<reference evidence="13 14" key="1">
    <citation type="submission" date="2018-02" db="EMBL/GenBank/DDBJ databases">
        <title>The genomes of Aspergillus section Nigri reveals drivers in fungal speciation.</title>
        <authorList>
            <consortium name="DOE Joint Genome Institute"/>
            <person name="Vesth T.C."/>
            <person name="Nybo J."/>
            <person name="Theobald S."/>
            <person name="Brandl J."/>
            <person name="Frisvad J.C."/>
            <person name="Nielsen K.F."/>
            <person name="Lyhne E.K."/>
            <person name="Kogle M.E."/>
            <person name="Kuo A."/>
            <person name="Riley R."/>
            <person name="Clum A."/>
            <person name="Nolan M."/>
            <person name="Lipzen A."/>
            <person name="Salamov A."/>
            <person name="Henrissat B."/>
            <person name="Wiebenga A."/>
            <person name="De vries R.P."/>
            <person name="Grigoriev I.V."/>
            <person name="Mortensen U.H."/>
            <person name="Andersen M.R."/>
            <person name="Baker S.E."/>
        </authorList>
    </citation>
    <scope>NUCLEOTIDE SEQUENCE [LARGE SCALE GENOMIC DNA]</scope>
    <source>
        <strain evidence="13 14">CBS 707.79</strain>
    </source>
</reference>
<feature type="region of interest" description="Disordered" evidence="10">
    <location>
        <begin position="40"/>
        <end position="62"/>
    </location>
</feature>
<dbReference type="SMART" id="SM00823">
    <property type="entry name" value="PKS_PP"/>
    <property type="match status" value="1"/>
</dbReference>
<dbReference type="GO" id="GO:0008168">
    <property type="term" value="F:methyltransferase activity"/>
    <property type="evidence" value="ECO:0007669"/>
    <property type="project" value="UniProtKB-KW"/>
</dbReference>
<dbReference type="InterPro" id="IPR036736">
    <property type="entry name" value="ACP-like_sf"/>
</dbReference>
<gene>
    <name evidence="13" type="ORF">BO71DRAFT_436373</name>
</gene>
<dbReference type="SMART" id="SM00822">
    <property type="entry name" value="PKS_KR"/>
    <property type="match status" value="1"/>
</dbReference>
<dbReference type="InterPro" id="IPR036864">
    <property type="entry name" value="Zn2-C6_fun-type_DNA-bd_sf"/>
</dbReference>
<dbReference type="SMART" id="SM00829">
    <property type="entry name" value="PKS_ER"/>
    <property type="match status" value="1"/>
</dbReference>
<keyword evidence="2" id="KW-0597">Phosphoprotein</keyword>
<dbReference type="InterPro" id="IPR013154">
    <property type="entry name" value="ADH-like_N"/>
</dbReference>